<proteinExistence type="predicted"/>
<organism evidence="1 2">
    <name type="scientific">Ectopseudomonas oleovorans</name>
    <name type="common">Pseudomonas oleovorans</name>
    <dbReference type="NCBI Taxonomy" id="301"/>
    <lineage>
        <taxon>Bacteria</taxon>
        <taxon>Pseudomonadati</taxon>
        <taxon>Pseudomonadota</taxon>
        <taxon>Gammaproteobacteria</taxon>
        <taxon>Pseudomonadales</taxon>
        <taxon>Pseudomonadaceae</taxon>
        <taxon>Ectopseudomonas</taxon>
    </lineage>
</organism>
<dbReference type="EMBL" id="QRDL01000011">
    <property type="protein sequence ID" value="REC98881.1"/>
    <property type="molecule type" value="Genomic_DNA"/>
</dbReference>
<name>A0A3D9E793_ECTOL</name>
<sequence length="123" mass="13362">MTYRQIHPTFIKDGVPSSSRFIPSAKDQNKLSVDRGSLVSAEESHANYVASGLKSAAVFGLTVGEFKSVDIPTFADPIAETPDRPENLAHALADYSAHSAAEQKQKALRLQEMAIQRGPLHTE</sequence>
<evidence type="ECO:0000313" key="2">
    <source>
        <dbReference type="Proteomes" id="UP000256988"/>
    </source>
</evidence>
<dbReference type="AlphaFoldDB" id="A0A3D9E793"/>
<evidence type="ECO:0000313" key="1">
    <source>
        <dbReference type="EMBL" id="REC98881.1"/>
    </source>
</evidence>
<dbReference type="Proteomes" id="UP000256988">
    <property type="component" value="Unassembled WGS sequence"/>
</dbReference>
<accession>A0A3D9E793</accession>
<protein>
    <submittedName>
        <fullName evidence="1">Uncharacterized protein</fullName>
    </submittedName>
</protein>
<comment type="caution">
    <text evidence="1">The sequence shown here is derived from an EMBL/GenBank/DDBJ whole genome shotgun (WGS) entry which is preliminary data.</text>
</comment>
<gene>
    <name evidence="1" type="ORF">DFO60_4834</name>
</gene>
<reference evidence="1 2" key="1">
    <citation type="submission" date="2018-07" db="EMBL/GenBank/DDBJ databases">
        <title>Genome sequencing of rice bacterial endophytes.</title>
        <authorList>
            <person name="Venturi V."/>
        </authorList>
    </citation>
    <scope>NUCLEOTIDE SEQUENCE [LARGE SCALE GENOMIC DNA]</scope>
    <source>
        <strain evidence="1 2">AG1002</strain>
    </source>
</reference>